<protein>
    <submittedName>
        <fullName evidence="2">Uncharacterized protein</fullName>
    </submittedName>
</protein>
<evidence type="ECO:0000313" key="2">
    <source>
        <dbReference type="EMBL" id="QFQ97025.1"/>
    </source>
</evidence>
<reference evidence="2 3" key="1">
    <citation type="submission" date="2019-10" db="EMBL/GenBank/DDBJ databases">
        <title>Streptomyces sp. strain GY16 isolated from leaves of Broussonetia papyrifera.</title>
        <authorList>
            <person name="Mo P."/>
        </authorList>
    </citation>
    <scope>NUCLEOTIDE SEQUENCE [LARGE SCALE GENOMIC DNA]</scope>
    <source>
        <strain evidence="2 3">GY16</strain>
    </source>
</reference>
<organism evidence="2 3">
    <name type="scientific">Streptomyces phaeolivaceus</name>
    <dbReference type="NCBI Taxonomy" id="2653200"/>
    <lineage>
        <taxon>Bacteria</taxon>
        <taxon>Bacillati</taxon>
        <taxon>Actinomycetota</taxon>
        <taxon>Actinomycetes</taxon>
        <taxon>Kitasatosporales</taxon>
        <taxon>Streptomycetaceae</taxon>
        <taxon>Streptomyces</taxon>
    </lineage>
</organism>
<dbReference type="KEGG" id="sphv:F9278_13290"/>
<feature type="compositionally biased region" description="Pro residues" evidence="1">
    <location>
        <begin position="15"/>
        <end position="29"/>
    </location>
</feature>
<sequence>MTMSTTRPARQTTMDPPPLLGLPNEEPVPPADCERCARLAEQRTAAKAADDGSRVSDCNVLIRAHHPARRKARR</sequence>
<dbReference type="RefSeq" id="WP_152168517.1">
    <property type="nucleotide sequence ID" value="NZ_CP045096.1"/>
</dbReference>
<evidence type="ECO:0000313" key="3">
    <source>
        <dbReference type="Proteomes" id="UP000327294"/>
    </source>
</evidence>
<keyword evidence="3" id="KW-1185">Reference proteome</keyword>
<proteinExistence type="predicted"/>
<dbReference type="EMBL" id="CP045096">
    <property type="protein sequence ID" value="QFQ97025.1"/>
    <property type="molecule type" value="Genomic_DNA"/>
</dbReference>
<evidence type="ECO:0000256" key="1">
    <source>
        <dbReference type="SAM" id="MobiDB-lite"/>
    </source>
</evidence>
<gene>
    <name evidence="2" type="ORF">F9278_13290</name>
</gene>
<accession>A0A5P8K199</accession>
<name>A0A5P8K199_9ACTN</name>
<dbReference type="Proteomes" id="UP000327294">
    <property type="component" value="Chromosome"/>
</dbReference>
<feature type="region of interest" description="Disordered" evidence="1">
    <location>
        <begin position="1"/>
        <end position="29"/>
    </location>
</feature>
<dbReference type="AlphaFoldDB" id="A0A5P8K199"/>
<feature type="compositionally biased region" description="Polar residues" evidence="1">
    <location>
        <begin position="1"/>
        <end position="14"/>
    </location>
</feature>